<organism evidence="3 4">
    <name type="scientific">Halopenitus malekzadehii</name>
    <dbReference type="NCBI Taxonomy" id="1267564"/>
    <lineage>
        <taxon>Archaea</taxon>
        <taxon>Methanobacteriati</taxon>
        <taxon>Methanobacteriota</taxon>
        <taxon>Stenosarchaea group</taxon>
        <taxon>Halobacteria</taxon>
        <taxon>Halobacteriales</taxon>
        <taxon>Haloferacaceae</taxon>
        <taxon>Halopenitus</taxon>
    </lineage>
</organism>
<evidence type="ECO:0000256" key="1">
    <source>
        <dbReference type="SAM" id="MobiDB-lite"/>
    </source>
</evidence>
<dbReference type="PANTHER" id="PTHR42841">
    <property type="entry name" value="AMINE OXIDASE"/>
    <property type="match status" value="1"/>
</dbReference>
<accession>A0A1H6HUN1</accession>
<keyword evidence="4" id="KW-1185">Reference proteome</keyword>
<dbReference type="SUPFAM" id="SSF51905">
    <property type="entry name" value="FAD/NAD(P)-binding domain"/>
    <property type="match status" value="1"/>
</dbReference>
<proteinExistence type="predicted"/>
<dbReference type="EMBL" id="FNWU01000001">
    <property type="protein sequence ID" value="SEH39688.1"/>
    <property type="molecule type" value="Genomic_DNA"/>
</dbReference>
<feature type="compositionally biased region" description="Low complexity" evidence="1">
    <location>
        <begin position="251"/>
        <end position="263"/>
    </location>
</feature>
<evidence type="ECO:0000313" key="4">
    <source>
        <dbReference type="Proteomes" id="UP000199215"/>
    </source>
</evidence>
<sequence>MDDSEMAVAVVGAGPAGLVAAARLAEAGADVTVLEREGTVGGRVRSRTVDGFTIDRGFQVFFDSYPAARAELDLEALDLRAFAPGAIICRPGSRSTLADPFRDPRAALESAFSREIPFADKLRTLRLKRELATGSGSESDVDPDSEPDPVDGFGFIRTAGTDESIRSFLWERGFSETYLDRFVAPFYGGITLDRSLSSSARVFRETFHAMSEGRTVVPADGMGAITRQLAGRARDAGCSLRLETTVEELTVEGSSAEGSAAGKSRGGGSTEGGVNADDDGVRLRLADGSETVADAAVVATSPPEARRLTDVESIPTTGVGCVTQWYTLPPGRSLGTGPRILLNAGGDRPNTVAPLGAVAPEYAPEDRTLLAATFVDDDAFDRDDATLAAETERALASWFPERSLDGLEPLVTDRTPFAQFTQPPGFRERLPAPDAPEGPVVLAGEYTDWSSIQGALASGRQASEIVLGAVDP</sequence>
<dbReference type="AlphaFoldDB" id="A0A1H6HUN1"/>
<evidence type="ECO:0000259" key="2">
    <source>
        <dbReference type="Pfam" id="PF01593"/>
    </source>
</evidence>
<dbReference type="STRING" id="1267564.SAMN05192561_101535"/>
<feature type="region of interest" description="Disordered" evidence="1">
    <location>
        <begin position="249"/>
        <end position="278"/>
    </location>
</feature>
<feature type="domain" description="Amine oxidase" evidence="2">
    <location>
        <begin position="16"/>
        <end position="467"/>
    </location>
</feature>
<dbReference type="Proteomes" id="UP000199215">
    <property type="component" value="Unassembled WGS sequence"/>
</dbReference>
<dbReference type="GO" id="GO:0016491">
    <property type="term" value="F:oxidoreductase activity"/>
    <property type="evidence" value="ECO:0007669"/>
    <property type="project" value="InterPro"/>
</dbReference>
<dbReference type="PRINTS" id="PR00419">
    <property type="entry name" value="ADXRDTASE"/>
</dbReference>
<dbReference type="Gene3D" id="3.50.50.60">
    <property type="entry name" value="FAD/NAD(P)-binding domain"/>
    <property type="match status" value="1"/>
</dbReference>
<dbReference type="InterPro" id="IPR002937">
    <property type="entry name" value="Amino_oxidase"/>
</dbReference>
<dbReference type="Pfam" id="PF01593">
    <property type="entry name" value="Amino_oxidase"/>
    <property type="match status" value="1"/>
</dbReference>
<dbReference type="RefSeq" id="WP_245710031.1">
    <property type="nucleotide sequence ID" value="NZ_FNWU01000001.1"/>
</dbReference>
<evidence type="ECO:0000313" key="3">
    <source>
        <dbReference type="EMBL" id="SEH39688.1"/>
    </source>
</evidence>
<name>A0A1H6HUN1_9EURY</name>
<reference evidence="3 4" key="1">
    <citation type="submission" date="2016-10" db="EMBL/GenBank/DDBJ databases">
        <authorList>
            <person name="de Groot N.N."/>
        </authorList>
    </citation>
    <scope>NUCLEOTIDE SEQUENCE [LARGE SCALE GENOMIC DNA]</scope>
    <source>
        <strain evidence="3 4">IBRC-M10418</strain>
    </source>
</reference>
<protein>
    <submittedName>
        <fullName evidence="3">Phytoene dehydrogenase-related protein</fullName>
    </submittedName>
</protein>
<gene>
    <name evidence="3" type="ORF">SAMN05192561_101535</name>
</gene>
<dbReference type="InterPro" id="IPR036188">
    <property type="entry name" value="FAD/NAD-bd_sf"/>
</dbReference>